<evidence type="ECO:0000259" key="1">
    <source>
        <dbReference type="Pfam" id="PF03190"/>
    </source>
</evidence>
<dbReference type="PANTHER" id="PTHR42899">
    <property type="entry name" value="SPERMATOGENESIS-ASSOCIATED PROTEIN 20"/>
    <property type="match status" value="1"/>
</dbReference>
<dbReference type="Pfam" id="PF03190">
    <property type="entry name" value="Thioredox_DsbH"/>
    <property type="match status" value="1"/>
</dbReference>
<proteinExistence type="predicted"/>
<dbReference type="GO" id="GO:0005975">
    <property type="term" value="P:carbohydrate metabolic process"/>
    <property type="evidence" value="ECO:0007669"/>
    <property type="project" value="InterPro"/>
</dbReference>
<dbReference type="OrthoDB" id="9762614at2"/>
<evidence type="ECO:0000313" key="2">
    <source>
        <dbReference type="EMBL" id="AVG23486.1"/>
    </source>
</evidence>
<dbReference type="EMBL" id="CP026923">
    <property type="protein sequence ID" value="AVG23486.1"/>
    <property type="molecule type" value="Genomic_DNA"/>
</dbReference>
<dbReference type="SUPFAM" id="SSF52833">
    <property type="entry name" value="Thioredoxin-like"/>
    <property type="match status" value="1"/>
</dbReference>
<evidence type="ECO:0000313" key="3">
    <source>
        <dbReference type="Proteomes" id="UP000243077"/>
    </source>
</evidence>
<feature type="domain" description="Spermatogenesis-associated protein 20-like TRX" evidence="1">
    <location>
        <begin position="3"/>
        <end position="163"/>
    </location>
</feature>
<dbReference type="InterPro" id="IPR036249">
    <property type="entry name" value="Thioredoxin-like_sf"/>
</dbReference>
<dbReference type="Gene3D" id="3.40.30.10">
    <property type="entry name" value="Glutaredoxin"/>
    <property type="match status" value="1"/>
</dbReference>
<name>A0A2L2BP84_9MICO</name>
<dbReference type="PIRSF" id="PIRSF006402">
    <property type="entry name" value="UCP006402_thioredoxin"/>
    <property type="match status" value="1"/>
</dbReference>
<dbReference type="SUPFAM" id="SSF48208">
    <property type="entry name" value="Six-hairpin glycosidases"/>
    <property type="match status" value="1"/>
</dbReference>
<dbReference type="PANTHER" id="PTHR42899:SF1">
    <property type="entry name" value="SPERMATOGENESIS-ASSOCIATED PROTEIN 20"/>
    <property type="match status" value="1"/>
</dbReference>
<dbReference type="InterPro" id="IPR024705">
    <property type="entry name" value="Ssp411"/>
</dbReference>
<dbReference type="AlphaFoldDB" id="A0A2L2BP84"/>
<dbReference type="KEGG" id="psai:C3B54_11493"/>
<protein>
    <submittedName>
        <fullName evidence="2">YyaL-like protein</fullName>
    </submittedName>
</protein>
<dbReference type="InterPro" id="IPR008928">
    <property type="entry name" value="6-hairpin_glycosidase_sf"/>
</dbReference>
<sequence length="611" mass="66497">MANRLALATSPYLHQHAENPVDWWPWGLEPFAEAKRRDVPILISIGYATCHWCHVMARESFSDREIGELVNDTMVAIKVDREEHPEVDSHYLTQAGAFIEQLGWPLTLFATPDGDVFHAATYLPPQPRGDIPSFRQTVDAVNHAWGAQREEIYQGALRLREAIRQADTEAKKRDPLRLTAEDWQAIISHLISQEDAEYGGFGTTPKFPIAPVLEFLLTTGEPEATALVTRTLKAMAASPLVDPLEGGFFRYATKRDWSEPHYERMLYDNAQLLALYAAVGQVDVATGIVGFLAQVMRLEVGLASAQDSESVIDGRRVEGGYYLADQATRQTLSPPAIDDKVLTGWNGMAIGALAQAARHGVSGDPLGLATSLAHELLAAHRSEPGHLIRMSKDGQPSQAAATLEDYGGLAWGLLELAVATGEAAWAKEAKELVDACITDDGEFVVPGGGDPTVSSLEAISGDVTEGAMPSGLSFIAQAALTLYQLTGTDHYREVAQRSVSRYAEAVSLRPLGFGGLAAVLWRLDHGMREVVVVADTPDNQLVTEARQHTPHGWLMLAVSPDQARAFSKNGFSLLDGRDQVDVPTGYICQDGVCQLPHTDSTLLVRELSRSH</sequence>
<dbReference type="RefSeq" id="WP_104913092.1">
    <property type="nucleotide sequence ID" value="NZ_CP026923.1"/>
</dbReference>
<keyword evidence="3" id="KW-1185">Reference proteome</keyword>
<dbReference type="Proteomes" id="UP000243077">
    <property type="component" value="Chromosome"/>
</dbReference>
<dbReference type="InterPro" id="IPR004879">
    <property type="entry name" value="Ssp411-like_TRX"/>
</dbReference>
<gene>
    <name evidence="2" type="ORF">C3B54_11493</name>
</gene>
<accession>A0A2L2BP84</accession>
<reference evidence="2 3" key="1">
    <citation type="submission" date="2018-02" db="EMBL/GenBank/DDBJ databases">
        <title>Complete genome of the streamlined marine actinobacterium Pontimonas salivibrio CL-TW6 adapted to coastal planktonic lifestype.</title>
        <authorList>
            <person name="Cho B.C."/>
            <person name="Hardies S.C."/>
            <person name="Jang G.I."/>
            <person name="Hwang C.Y."/>
        </authorList>
    </citation>
    <scope>NUCLEOTIDE SEQUENCE [LARGE SCALE GENOMIC DNA]</scope>
    <source>
        <strain evidence="2 3">CL-TW6</strain>
    </source>
</reference>
<dbReference type="CDD" id="cd02955">
    <property type="entry name" value="SSP411"/>
    <property type="match status" value="1"/>
</dbReference>
<organism evidence="2 3">
    <name type="scientific">Pontimonas salivibrio</name>
    <dbReference type="NCBI Taxonomy" id="1159327"/>
    <lineage>
        <taxon>Bacteria</taxon>
        <taxon>Bacillati</taxon>
        <taxon>Actinomycetota</taxon>
        <taxon>Actinomycetes</taxon>
        <taxon>Micrococcales</taxon>
        <taxon>Microbacteriaceae</taxon>
        <taxon>Pontimonas</taxon>
    </lineage>
</organism>